<dbReference type="Pfam" id="PF12895">
    <property type="entry name" value="ANAPC3"/>
    <property type="match status" value="1"/>
</dbReference>
<evidence type="ECO:0000313" key="1">
    <source>
        <dbReference type="EMBL" id="SNZ14812.1"/>
    </source>
</evidence>
<organism evidence="1 2">
    <name type="scientific">Hydrogenobacter hydrogenophilus</name>
    <dbReference type="NCBI Taxonomy" id="35835"/>
    <lineage>
        <taxon>Bacteria</taxon>
        <taxon>Pseudomonadati</taxon>
        <taxon>Aquificota</taxon>
        <taxon>Aquificia</taxon>
        <taxon>Aquificales</taxon>
        <taxon>Aquificaceae</taxon>
        <taxon>Hydrogenobacter</taxon>
    </lineage>
</organism>
<dbReference type="SMART" id="SM00028">
    <property type="entry name" value="TPR"/>
    <property type="match status" value="2"/>
</dbReference>
<dbReference type="InterPro" id="IPR011990">
    <property type="entry name" value="TPR-like_helical_dom_sf"/>
</dbReference>
<dbReference type="InterPro" id="IPR019734">
    <property type="entry name" value="TPR_rpt"/>
</dbReference>
<dbReference type="AlphaFoldDB" id="A0A285NZ95"/>
<protein>
    <submittedName>
        <fullName evidence="1">Anaphase-promoting complex, cyclosome, subunit 3</fullName>
    </submittedName>
</protein>
<reference evidence="2" key="1">
    <citation type="submission" date="2017-09" db="EMBL/GenBank/DDBJ databases">
        <authorList>
            <person name="Varghese N."/>
            <person name="Submissions S."/>
        </authorList>
    </citation>
    <scope>NUCLEOTIDE SEQUENCE [LARGE SCALE GENOMIC DNA]</scope>
    <source>
        <strain evidence="2">DSM 2913</strain>
    </source>
</reference>
<dbReference type="EMBL" id="OBEN01000006">
    <property type="protein sequence ID" value="SNZ14812.1"/>
    <property type="molecule type" value="Genomic_DNA"/>
</dbReference>
<evidence type="ECO:0000313" key="2">
    <source>
        <dbReference type="Proteomes" id="UP000218627"/>
    </source>
</evidence>
<dbReference type="Proteomes" id="UP000218627">
    <property type="component" value="Unassembled WGS sequence"/>
</dbReference>
<gene>
    <name evidence="1" type="ORF">SAMN06265353_1216</name>
</gene>
<keyword evidence="2" id="KW-1185">Reference proteome</keyword>
<accession>A0A285NZ95</accession>
<dbReference type="Gene3D" id="1.25.40.10">
    <property type="entry name" value="Tetratricopeptide repeat domain"/>
    <property type="match status" value="1"/>
</dbReference>
<sequence length="107" mass="12807">MNRLEYFLELLKKNPNNPMVHYSLALEYFKEKDYMKSAEHMETYLQMQEDEGAGYKVLAKCYEELGEYEKAIQTLQEGIQKAIKHNHPSMAEEMRSWLEDLKNLYSF</sequence>
<dbReference type="RefSeq" id="WP_096602421.1">
    <property type="nucleotide sequence ID" value="NZ_OBEN01000006.1"/>
</dbReference>
<dbReference type="OrthoDB" id="14452at2"/>
<dbReference type="SUPFAM" id="SSF48452">
    <property type="entry name" value="TPR-like"/>
    <property type="match status" value="1"/>
</dbReference>
<proteinExistence type="predicted"/>
<name>A0A285NZ95_9AQUI</name>